<dbReference type="AlphaFoldDB" id="A0A814EVV8"/>
<dbReference type="OrthoDB" id="66977at2759"/>
<dbReference type="Proteomes" id="UP000663879">
    <property type="component" value="Unassembled WGS sequence"/>
</dbReference>
<feature type="domain" description="Helicase ATP-binding" evidence="13">
    <location>
        <begin position="144"/>
        <end position="310"/>
    </location>
</feature>
<accession>A0A814EVV8</accession>
<dbReference type="Gene3D" id="3.40.50.300">
    <property type="entry name" value="P-loop containing nucleotide triphosphate hydrolases"/>
    <property type="match status" value="2"/>
</dbReference>
<feature type="non-terminal residue" evidence="15">
    <location>
        <position position="1"/>
    </location>
</feature>
<evidence type="ECO:0000259" key="14">
    <source>
        <dbReference type="PROSITE" id="PS51194"/>
    </source>
</evidence>
<evidence type="ECO:0000256" key="5">
    <source>
        <dbReference type="ARBA" id="ARBA00022741"/>
    </source>
</evidence>
<dbReference type="CDD" id="cd18791">
    <property type="entry name" value="SF2_C_RHA"/>
    <property type="match status" value="1"/>
</dbReference>
<dbReference type="CDD" id="cd17917">
    <property type="entry name" value="DEXHc_RHA-like"/>
    <property type="match status" value="1"/>
</dbReference>
<feature type="domain" description="Helicase C-terminal" evidence="14">
    <location>
        <begin position="377"/>
        <end position="544"/>
    </location>
</feature>
<dbReference type="PANTHER" id="PTHR18934">
    <property type="entry name" value="ATP-DEPENDENT RNA HELICASE"/>
    <property type="match status" value="1"/>
</dbReference>
<keyword evidence="10" id="KW-0943">RNA-mediated gene silencing</keyword>
<dbReference type="InterPro" id="IPR027417">
    <property type="entry name" value="P-loop_NTPase"/>
</dbReference>
<evidence type="ECO:0000313" key="16">
    <source>
        <dbReference type="Proteomes" id="UP000663879"/>
    </source>
</evidence>
<evidence type="ECO:0000256" key="11">
    <source>
        <dbReference type="ARBA" id="ARBA00023254"/>
    </source>
</evidence>
<dbReference type="SMART" id="SM00487">
    <property type="entry name" value="DEXDc"/>
    <property type="match status" value="1"/>
</dbReference>
<keyword evidence="4" id="KW-0963">Cytoplasm</keyword>
<dbReference type="EMBL" id="CAJNOC010003250">
    <property type="protein sequence ID" value="CAF0974519.1"/>
    <property type="molecule type" value="Genomic_DNA"/>
</dbReference>
<evidence type="ECO:0000259" key="12">
    <source>
        <dbReference type="PROSITE" id="PS50304"/>
    </source>
</evidence>
<dbReference type="Pfam" id="PF00567">
    <property type="entry name" value="TUDOR"/>
    <property type="match status" value="1"/>
</dbReference>
<evidence type="ECO:0000256" key="10">
    <source>
        <dbReference type="ARBA" id="ARBA00023158"/>
    </source>
</evidence>
<dbReference type="SMART" id="SM00490">
    <property type="entry name" value="HELICc"/>
    <property type="match status" value="1"/>
</dbReference>
<evidence type="ECO:0008006" key="17">
    <source>
        <dbReference type="Google" id="ProtNLM"/>
    </source>
</evidence>
<dbReference type="InterPro" id="IPR002999">
    <property type="entry name" value="Tudor"/>
</dbReference>
<dbReference type="Gene3D" id="1.20.120.1080">
    <property type="match status" value="1"/>
</dbReference>
<dbReference type="GO" id="GO:0031047">
    <property type="term" value="P:regulatory ncRNA-mediated gene silencing"/>
    <property type="evidence" value="ECO:0007669"/>
    <property type="project" value="UniProtKB-KW"/>
</dbReference>
<dbReference type="InterPro" id="IPR001650">
    <property type="entry name" value="Helicase_C-like"/>
</dbReference>
<keyword evidence="6" id="KW-0221">Differentiation</keyword>
<dbReference type="PROSITE" id="PS51192">
    <property type="entry name" value="HELICASE_ATP_BIND_1"/>
    <property type="match status" value="1"/>
</dbReference>
<dbReference type="GO" id="GO:0030154">
    <property type="term" value="P:cell differentiation"/>
    <property type="evidence" value="ECO:0007669"/>
    <property type="project" value="UniProtKB-KW"/>
</dbReference>
<dbReference type="Pfam" id="PF00271">
    <property type="entry name" value="Helicase_C"/>
    <property type="match status" value="1"/>
</dbReference>
<keyword evidence="8" id="KW-0067">ATP-binding</keyword>
<evidence type="ECO:0000256" key="6">
    <source>
        <dbReference type="ARBA" id="ARBA00022782"/>
    </source>
</evidence>
<protein>
    <recommendedName>
        <fullName evidence="17">RNA helicase</fullName>
    </recommendedName>
</protein>
<keyword evidence="3" id="KW-0217">Developmental protein</keyword>
<gene>
    <name evidence="15" type="ORF">OXX778_LOCUS15096</name>
</gene>
<evidence type="ECO:0000256" key="8">
    <source>
        <dbReference type="ARBA" id="ARBA00022840"/>
    </source>
</evidence>
<comment type="similarity">
    <text evidence="2">Belongs to the DEAD box helicase family. DEAH subfamily.</text>
</comment>
<evidence type="ECO:0000259" key="13">
    <source>
        <dbReference type="PROSITE" id="PS51192"/>
    </source>
</evidence>
<evidence type="ECO:0000256" key="2">
    <source>
        <dbReference type="ARBA" id="ARBA00008792"/>
    </source>
</evidence>
<evidence type="ECO:0000256" key="1">
    <source>
        <dbReference type="ARBA" id="ARBA00004496"/>
    </source>
</evidence>
<proteinExistence type="inferred from homology"/>
<evidence type="ECO:0000256" key="9">
    <source>
        <dbReference type="ARBA" id="ARBA00022871"/>
    </source>
</evidence>
<sequence length="1051" mass="122329">MENDSVENKIVIKREPNIKREYEYEEQTSYRTLISATNGMGLRYKLDEEELKKRQEEEENNEPFYKRARTSEENFQYVEQSRQAHEEKIRKLRLQEASENLVKNEPVEPPDSNDIIFYNNPEYNFFNQRYNTNLPIIQYREEIIQKLNENNVIIIQGNTGCGKTTQVPQYIIDDAAKNSRKCRIIVTQPRRLAAKSISKRVCEERGWPWGSVCGFKVSMENKFTDDTRIFYVTTGYLLEMIVANHAELSNYTHVILDEVHDRDLDTDLIILFLKLLLEKEYKGKVVLMSATLDPTLFVNYFQAVSNNNNVPIVKCEMKLFNVKEWYLDDLEEKLNYETGIKFKYDNPLIFEEQLEIVARLLRYIDEKEVKAMGASGETIAGLASIRGAALIFVPGMDEIFRVKKYLQTSLADNQLVFCELHSEIALEYQMRAFDNTLDYYRKVIISTSIAESSITVPDVKYVIDFCLTKAPFTDPGTNYTSLELIWASQSNLTQRLGRAGRVSQGICYRLIPKRFYEHALLEFPYPAIRRESIEKVILNIKRVCTDKPSKVIGLALTPPELDRIERTVLFLKEAGALSLYKKRKLCPDDGDLTYAGTIMVSLPVDIRLTKLILFGHVFGRLRDAVILAAGLSCKSIFISQPGSQFEFYKGKYFYSSGLMSDFTCILNAYNLWKAHQKYSNMSHRQMEKWCYDNLLDHRNLKELERIKNEIITRLNRHGLKVEDEILDIRNTNFKNSQVMDSQTAIDELYILKFMIAGAFYPNYYKTNINDEKEIVRMLNGKDPKTTVVVSSFQDYAIVYHEKIQEIFKICSPNLVLHYEGLKAFVEFKENYEVVNKIASGVYFALMLNKLEKPVELDRVYSKEYMAIKKDIDYLREYNSRRNGLGLTNRITTSNETITDDLNLLLKNMTEFRIKPVVLTHLNYFWAHVDEDDYIAVLNQIENVLSRSNIMFTKCKKEDLFVGKLVVSFHFTGNGTECGYYRAKITEIKEDRVKIIYVDYGNAEDKDFALIYECPSEISKIPNQAFRCELAHLRVDPFILEDHEKKSKALDE</sequence>
<evidence type="ECO:0000313" key="15">
    <source>
        <dbReference type="EMBL" id="CAF0974519.1"/>
    </source>
</evidence>
<keyword evidence="7" id="KW-0378">Hydrolase</keyword>
<dbReference type="GO" id="GO:0003723">
    <property type="term" value="F:RNA binding"/>
    <property type="evidence" value="ECO:0007669"/>
    <property type="project" value="TreeGrafter"/>
</dbReference>
<feature type="domain" description="Tudor" evidence="12">
    <location>
        <begin position="958"/>
        <end position="1020"/>
    </location>
</feature>
<dbReference type="InterPro" id="IPR011545">
    <property type="entry name" value="DEAD/DEAH_box_helicase_dom"/>
</dbReference>
<dbReference type="GO" id="GO:0004386">
    <property type="term" value="F:helicase activity"/>
    <property type="evidence" value="ECO:0007669"/>
    <property type="project" value="TreeGrafter"/>
</dbReference>
<dbReference type="InterPro" id="IPR007502">
    <property type="entry name" value="Helicase-assoc_dom"/>
</dbReference>
<dbReference type="SUPFAM" id="SSF63748">
    <property type="entry name" value="Tudor/PWWP/MBT"/>
    <property type="match status" value="1"/>
</dbReference>
<dbReference type="GO" id="GO:0005737">
    <property type="term" value="C:cytoplasm"/>
    <property type="evidence" value="ECO:0007669"/>
    <property type="project" value="UniProtKB-SubCell"/>
</dbReference>
<evidence type="ECO:0000256" key="3">
    <source>
        <dbReference type="ARBA" id="ARBA00022473"/>
    </source>
</evidence>
<dbReference type="GO" id="GO:0005524">
    <property type="term" value="F:ATP binding"/>
    <property type="evidence" value="ECO:0007669"/>
    <property type="project" value="UniProtKB-KW"/>
</dbReference>
<evidence type="ECO:0000256" key="4">
    <source>
        <dbReference type="ARBA" id="ARBA00022490"/>
    </source>
</evidence>
<dbReference type="Gene3D" id="2.30.30.140">
    <property type="match status" value="1"/>
</dbReference>
<keyword evidence="16" id="KW-1185">Reference proteome</keyword>
<dbReference type="GO" id="GO:0051321">
    <property type="term" value="P:meiotic cell cycle"/>
    <property type="evidence" value="ECO:0007669"/>
    <property type="project" value="UniProtKB-KW"/>
</dbReference>
<dbReference type="Pfam" id="PF00270">
    <property type="entry name" value="DEAD"/>
    <property type="match status" value="1"/>
</dbReference>
<comment type="subcellular location">
    <subcellularLocation>
        <location evidence="1">Cytoplasm</location>
    </subcellularLocation>
</comment>
<dbReference type="SUPFAM" id="SSF52540">
    <property type="entry name" value="P-loop containing nucleoside triphosphate hydrolases"/>
    <property type="match status" value="1"/>
</dbReference>
<keyword evidence="11" id="KW-0469">Meiosis</keyword>
<evidence type="ECO:0000256" key="7">
    <source>
        <dbReference type="ARBA" id="ARBA00022801"/>
    </source>
</evidence>
<dbReference type="PROSITE" id="PS50304">
    <property type="entry name" value="TUDOR"/>
    <property type="match status" value="1"/>
</dbReference>
<name>A0A814EVV8_9BILA</name>
<keyword evidence="9" id="KW-0744">Spermatogenesis</keyword>
<dbReference type="GO" id="GO:0016787">
    <property type="term" value="F:hydrolase activity"/>
    <property type="evidence" value="ECO:0007669"/>
    <property type="project" value="UniProtKB-KW"/>
</dbReference>
<dbReference type="GO" id="GO:0007283">
    <property type="term" value="P:spermatogenesis"/>
    <property type="evidence" value="ECO:0007669"/>
    <property type="project" value="UniProtKB-KW"/>
</dbReference>
<dbReference type="PROSITE" id="PS51194">
    <property type="entry name" value="HELICASE_CTER"/>
    <property type="match status" value="1"/>
</dbReference>
<reference evidence="15" key="1">
    <citation type="submission" date="2021-02" db="EMBL/GenBank/DDBJ databases">
        <authorList>
            <person name="Nowell W R."/>
        </authorList>
    </citation>
    <scope>NUCLEOTIDE SEQUENCE</scope>
    <source>
        <strain evidence="15">Ploen Becks lab</strain>
    </source>
</reference>
<dbReference type="SMART" id="SM00847">
    <property type="entry name" value="HA2"/>
    <property type="match status" value="1"/>
</dbReference>
<keyword evidence="5" id="KW-0547">Nucleotide-binding</keyword>
<comment type="caution">
    <text evidence="15">The sequence shown here is derived from an EMBL/GenBank/DDBJ whole genome shotgun (WGS) entry which is preliminary data.</text>
</comment>
<dbReference type="InterPro" id="IPR014001">
    <property type="entry name" value="Helicase_ATP-bd"/>
</dbReference>
<organism evidence="15 16">
    <name type="scientific">Brachionus calyciflorus</name>
    <dbReference type="NCBI Taxonomy" id="104777"/>
    <lineage>
        <taxon>Eukaryota</taxon>
        <taxon>Metazoa</taxon>
        <taxon>Spiralia</taxon>
        <taxon>Gnathifera</taxon>
        <taxon>Rotifera</taxon>
        <taxon>Eurotatoria</taxon>
        <taxon>Monogononta</taxon>
        <taxon>Pseudotrocha</taxon>
        <taxon>Ploima</taxon>
        <taxon>Brachionidae</taxon>
        <taxon>Brachionus</taxon>
    </lineage>
</organism>
<dbReference type="PANTHER" id="PTHR18934:SF113">
    <property type="entry name" value="ATP-DEPENDENT RNA HELICASE TDRD9"/>
    <property type="match status" value="1"/>
</dbReference>